<keyword evidence="3" id="KW-1185">Reference proteome</keyword>
<evidence type="ECO:0000313" key="2">
    <source>
        <dbReference type="EMBL" id="KAJ5174549.1"/>
    </source>
</evidence>
<feature type="region of interest" description="Disordered" evidence="1">
    <location>
        <begin position="1"/>
        <end position="20"/>
    </location>
</feature>
<proteinExistence type="predicted"/>
<dbReference type="GeneID" id="81421727"/>
<dbReference type="RefSeq" id="XP_056546157.1">
    <property type="nucleotide sequence ID" value="XM_056682551.1"/>
</dbReference>
<dbReference type="EMBL" id="JAPQKN010000001">
    <property type="protein sequence ID" value="KAJ5174549.1"/>
    <property type="molecule type" value="Genomic_DNA"/>
</dbReference>
<feature type="region of interest" description="Disordered" evidence="1">
    <location>
        <begin position="46"/>
        <end position="74"/>
    </location>
</feature>
<reference evidence="2" key="2">
    <citation type="journal article" date="2023" name="IMA Fungus">
        <title>Comparative genomic study of the Penicillium genus elucidates a diverse pangenome and 15 lateral gene transfer events.</title>
        <authorList>
            <person name="Petersen C."/>
            <person name="Sorensen T."/>
            <person name="Nielsen M.R."/>
            <person name="Sondergaard T.E."/>
            <person name="Sorensen J.L."/>
            <person name="Fitzpatrick D.A."/>
            <person name="Frisvad J.C."/>
            <person name="Nielsen K.L."/>
        </authorList>
    </citation>
    <scope>NUCLEOTIDE SEQUENCE</scope>
    <source>
        <strain evidence="2">IBT 26290</strain>
    </source>
</reference>
<reference evidence="2" key="1">
    <citation type="submission" date="2022-11" db="EMBL/GenBank/DDBJ databases">
        <authorList>
            <person name="Petersen C."/>
        </authorList>
    </citation>
    <scope>NUCLEOTIDE SEQUENCE</scope>
    <source>
        <strain evidence="2">IBT 26290</strain>
    </source>
</reference>
<feature type="compositionally biased region" description="Polar residues" evidence="1">
    <location>
        <begin position="48"/>
        <end position="71"/>
    </location>
</feature>
<sequence length="207" mass="22420">MHGTPNKGATATSHPESEERCLMEISTSPTGWRQWRVDGGEIAAHGASTDSQQLRVRESASPQHLPMSSTARAPIGTLLKQGPISNRQSSTRPAMTRIGAISAQLHLAGWRLLLHGLSWGVSALASHIRPACPATGWRRASTPSTCRMSHVSLLMMAKWRPTSGFLSRNPILSMANEVHPTLYVLTEGSVRDKAIPVPFIPFRSAMG</sequence>
<evidence type="ECO:0000313" key="3">
    <source>
        <dbReference type="Proteomes" id="UP001149163"/>
    </source>
</evidence>
<gene>
    <name evidence="2" type="ORF">N7482_000426</name>
</gene>
<dbReference type="Proteomes" id="UP001149163">
    <property type="component" value="Unassembled WGS sequence"/>
</dbReference>
<protein>
    <submittedName>
        <fullName evidence="2">Uncharacterized protein</fullName>
    </submittedName>
</protein>
<comment type="caution">
    <text evidence="2">The sequence shown here is derived from an EMBL/GenBank/DDBJ whole genome shotgun (WGS) entry which is preliminary data.</text>
</comment>
<accession>A0A9W9IBJ8</accession>
<name>A0A9W9IBJ8_9EURO</name>
<evidence type="ECO:0000256" key="1">
    <source>
        <dbReference type="SAM" id="MobiDB-lite"/>
    </source>
</evidence>
<organism evidence="2 3">
    <name type="scientific">Penicillium canariense</name>
    <dbReference type="NCBI Taxonomy" id="189055"/>
    <lineage>
        <taxon>Eukaryota</taxon>
        <taxon>Fungi</taxon>
        <taxon>Dikarya</taxon>
        <taxon>Ascomycota</taxon>
        <taxon>Pezizomycotina</taxon>
        <taxon>Eurotiomycetes</taxon>
        <taxon>Eurotiomycetidae</taxon>
        <taxon>Eurotiales</taxon>
        <taxon>Aspergillaceae</taxon>
        <taxon>Penicillium</taxon>
    </lineage>
</organism>
<dbReference type="AlphaFoldDB" id="A0A9W9IBJ8"/>